<name>A0A286U3I3_9BACT</name>
<protein>
    <submittedName>
        <fullName evidence="2">Kef-type K+ transport system, predicted NAD-binding component</fullName>
    </submittedName>
</protein>
<keyword evidence="3" id="KW-1185">Reference proteome</keyword>
<evidence type="ECO:0000313" key="2">
    <source>
        <dbReference type="EMBL" id="GAX62672.1"/>
    </source>
</evidence>
<gene>
    <name evidence="2" type="ORF">SCALIN_C38_0035</name>
</gene>
<dbReference type="EMBL" id="BAOS01000038">
    <property type="protein sequence ID" value="GAX62672.1"/>
    <property type="molecule type" value="Genomic_DNA"/>
</dbReference>
<evidence type="ECO:0000256" key="1">
    <source>
        <dbReference type="SAM" id="Phobius"/>
    </source>
</evidence>
<keyword evidence="1" id="KW-0472">Membrane</keyword>
<dbReference type="Proteomes" id="UP000218542">
    <property type="component" value="Unassembled WGS sequence"/>
</dbReference>
<keyword evidence="1" id="KW-1133">Transmembrane helix</keyword>
<proteinExistence type="predicted"/>
<feature type="transmembrane region" description="Helical" evidence="1">
    <location>
        <begin position="29"/>
        <end position="47"/>
    </location>
</feature>
<keyword evidence="1" id="KW-0812">Transmembrane</keyword>
<organism evidence="2 3">
    <name type="scientific">Candidatus Scalindua japonica</name>
    <dbReference type="NCBI Taxonomy" id="1284222"/>
    <lineage>
        <taxon>Bacteria</taxon>
        <taxon>Pseudomonadati</taxon>
        <taxon>Planctomycetota</taxon>
        <taxon>Candidatus Brocadiia</taxon>
        <taxon>Candidatus Brocadiales</taxon>
        <taxon>Candidatus Scalinduaceae</taxon>
        <taxon>Candidatus Scalindua</taxon>
    </lineage>
</organism>
<dbReference type="AlphaFoldDB" id="A0A286U3I3"/>
<comment type="caution">
    <text evidence="2">The sequence shown here is derived from an EMBL/GenBank/DDBJ whole genome shotgun (WGS) entry which is preliminary data.</text>
</comment>
<reference evidence="3" key="1">
    <citation type="journal article" date="2017" name="Environ. Microbiol. Rep.">
        <title>Genetic Diversity of Marine Anaerobic Ammonium-Oxidizing Bacteria as Revealed by Genomic and Proteomic Analyses of 'Candidatus Scalindua japonica'.</title>
        <authorList>
            <person name="Oshiki M."/>
            <person name="Mizuto K."/>
            <person name="Kimura Z."/>
            <person name="Kindaichi T."/>
            <person name="Satoh H."/>
            <person name="Okabe S."/>
        </authorList>
    </citation>
    <scope>NUCLEOTIDE SEQUENCE [LARGE SCALE GENOMIC DNA]</scope>
    <source>
        <strain evidence="3">husup-a2</strain>
    </source>
</reference>
<accession>A0A286U3I3</accession>
<evidence type="ECO:0000313" key="3">
    <source>
        <dbReference type="Proteomes" id="UP000218542"/>
    </source>
</evidence>
<sequence>MQFDMKRLTRYEKNAQQISRGDAFIMCDFYGFKFLAYFILPIILYAIRHTSPRRYILYRMIQDNTVKQEIEDEWKGVRSFQSRIQAHLNASGGMGGVGATHQLRNISHNLTLLFAFSVLETTLKQLRDESVFNESRNGLKALMHSSQIHIPWRNFDLVDKAREDRNRVAHDQEILERGECWNIIDGIENELVSWNVVSTKIPFNH</sequence>